<reference evidence="2 3" key="1">
    <citation type="submission" date="2018-06" db="EMBL/GenBank/DDBJ databases">
        <title>Extensive metabolic versatility and redundancy in microbially diverse, dynamic hydrothermal sediments.</title>
        <authorList>
            <person name="Dombrowski N."/>
            <person name="Teske A."/>
            <person name="Baker B.J."/>
        </authorList>
    </citation>
    <scope>NUCLEOTIDE SEQUENCE [LARGE SCALE GENOMIC DNA]</scope>
    <source>
        <strain evidence="2">B79_G16</strain>
    </source>
</reference>
<name>A0A420ZCF2_UNCK3</name>
<feature type="transmembrane region" description="Helical" evidence="1">
    <location>
        <begin position="62"/>
        <end position="85"/>
    </location>
</feature>
<sequence>MAISTIGGIEIVGLTSSTVALAHVVSSFLSLGEAAGLRGFVGVCKGREDKEGVANYFWSTTLFRIATFVPVGLVMIVLGLLGLSFG</sequence>
<dbReference type="AlphaFoldDB" id="A0A420ZCF2"/>
<proteinExistence type="predicted"/>
<organism evidence="2 3">
    <name type="scientific">candidate division Kazan bacterium</name>
    <dbReference type="NCBI Taxonomy" id="2202143"/>
    <lineage>
        <taxon>Bacteria</taxon>
        <taxon>Bacteria division Kazan-3B-28</taxon>
    </lineage>
</organism>
<keyword evidence="1" id="KW-0472">Membrane</keyword>
<dbReference type="Proteomes" id="UP000281261">
    <property type="component" value="Unassembled WGS sequence"/>
</dbReference>
<gene>
    <name evidence="2" type="ORF">DRH29_03405</name>
</gene>
<keyword evidence="1" id="KW-0812">Transmembrane</keyword>
<dbReference type="EMBL" id="QMNG01000018">
    <property type="protein sequence ID" value="RLC36969.1"/>
    <property type="molecule type" value="Genomic_DNA"/>
</dbReference>
<comment type="caution">
    <text evidence="2">The sequence shown here is derived from an EMBL/GenBank/DDBJ whole genome shotgun (WGS) entry which is preliminary data.</text>
</comment>
<protein>
    <submittedName>
        <fullName evidence="2">Uncharacterized protein</fullName>
    </submittedName>
</protein>
<evidence type="ECO:0000313" key="2">
    <source>
        <dbReference type="EMBL" id="RLC36969.1"/>
    </source>
</evidence>
<keyword evidence="1" id="KW-1133">Transmembrane helix</keyword>
<evidence type="ECO:0000256" key="1">
    <source>
        <dbReference type="SAM" id="Phobius"/>
    </source>
</evidence>
<evidence type="ECO:0000313" key="3">
    <source>
        <dbReference type="Proteomes" id="UP000281261"/>
    </source>
</evidence>
<accession>A0A420ZCF2</accession>
<feature type="non-terminal residue" evidence="2">
    <location>
        <position position="86"/>
    </location>
</feature>